<evidence type="ECO:0000256" key="8">
    <source>
        <dbReference type="ARBA" id="ARBA00072274"/>
    </source>
</evidence>
<comment type="caution">
    <text evidence="14">The sequence shown here is derived from an EMBL/GenBank/DDBJ whole genome shotgun (WGS) entry which is preliminary data.</text>
</comment>
<name>A0A2S8SQU6_9BACT</name>
<keyword evidence="6 10" id="KW-0143">Chaperone</keyword>
<protein>
    <recommendedName>
        <fullName evidence="8 10">Protein GrpE</fullName>
    </recommendedName>
    <alternativeName>
        <fullName evidence="9 10">HSP-70 cofactor</fullName>
    </alternativeName>
</protein>
<evidence type="ECO:0000256" key="10">
    <source>
        <dbReference type="HAMAP-Rule" id="MF_01151"/>
    </source>
</evidence>
<keyword evidence="15" id="KW-1185">Reference proteome</keyword>
<organism evidence="14 15">
    <name type="scientific">Abditibacterium utsteinense</name>
    <dbReference type="NCBI Taxonomy" id="1960156"/>
    <lineage>
        <taxon>Bacteria</taxon>
        <taxon>Pseudomonadati</taxon>
        <taxon>Abditibacteriota</taxon>
        <taxon>Abditibacteriia</taxon>
        <taxon>Abditibacteriales</taxon>
        <taxon>Abditibacteriaceae</taxon>
        <taxon>Abditibacterium</taxon>
    </lineage>
</organism>
<proteinExistence type="inferred from homology"/>
<dbReference type="PROSITE" id="PS01071">
    <property type="entry name" value="GRPE"/>
    <property type="match status" value="1"/>
</dbReference>
<dbReference type="SUPFAM" id="SSF51064">
    <property type="entry name" value="Head domain of nucleotide exchange factor GrpE"/>
    <property type="match status" value="1"/>
</dbReference>
<comment type="subcellular location">
    <subcellularLocation>
        <location evidence="1 10">Cytoplasm</location>
    </subcellularLocation>
</comment>
<dbReference type="Gene3D" id="3.90.20.20">
    <property type="match status" value="1"/>
</dbReference>
<dbReference type="FunCoup" id="A0A2S8SQU6">
    <property type="interactions" value="417"/>
</dbReference>
<feature type="region of interest" description="Disordered" evidence="13">
    <location>
        <begin position="1"/>
        <end position="30"/>
    </location>
</feature>
<evidence type="ECO:0000313" key="15">
    <source>
        <dbReference type="Proteomes" id="UP000237684"/>
    </source>
</evidence>
<dbReference type="CDD" id="cd00446">
    <property type="entry name" value="GrpE"/>
    <property type="match status" value="1"/>
</dbReference>
<evidence type="ECO:0000256" key="12">
    <source>
        <dbReference type="RuleBase" id="RU004478"/>
    </source>
</evidence>
<dbReference type="InterPro" id="IPR013805">
    <property type="entry name" value="GrpE_CC"/>
</dbReference>
<comment type="similarity">
    <text evidence="2 10 12">Belongs to the GrpE family.</text>
</comment>
<evidence type="ECO:0000256" key="6">
    <source>
        <dbReference type="ARBA" id="ARBA00023186"/>
    </source>
</evidence>
<dbReference type="GO" id="GO:0006457">
    <property type="term" value="P:protein folding"/>
    <property type="evidence" value="ECO:0007669"/>
    <property type="project" value="InterPro"/>
</dbReference>
<evidence type="ECO:0000256" key="11">
    <source>
        <dbReference type="RuleBase" id="RU000639"/>
    </source>
</evidence>
<evidence type="ECO:0000256" key="7">
    <source>
        <dbReference type="ARBA" id="ARBA00053401"/>
    </source>
</evidence>
<feature type="compositionally biased region" description="Acidic residues" evidence="13">
    <location>
        <begin position="1"/>
        <end position="12"/>
    </location>
</feature>
<comment type="subunit">
    <text evidence="3 10">Homodimer.</text>
</comment>
<evidence type="ECO:0000256" key="13">
    <source>
        <dbReference type="SAM" id="MobiDB-lite"/>
    </source>
</evidence>
<dbReference type="PANTHER" id="PTHR21237">
    <property type="entry name" value="GRPE PROTEIN"/>
    <property type="match status" value="1"/>
</dbReference>
<dbReference type="HAMAP" id="MF_01151">
    <property type="entry name" value="GrpE"/>
    <property type="match status" value="1"/>
</dbReference>
<evidence type="ECO:0000256" key="3">
    <source>
        <dbReference type="ARBA" id="ARBA00011738"/>
    </source>
</evidence>
<dbReference type="InterPro" id="IPR009012">
    <property type="entry name" value="GrpE_head"/>
</dbReference>
<dbReference type="PRINTS" id="PR00773">
    <property type="entry name" value="GRPEPROTEIN"/>
</dbReference>
<dbReference type="InParanoid" id="A0A2S8SQU6"/>
<dbReference type="PANTHER" id="PTHR21237:SF23">
    <property type="entry name" value="GRPE PROTEIN HOMOLOG, MITOCHONDRIAL"/>
    <property type="match status" value="1"/>
</dbReference>
<dbReference type="GO" id="GO:0051087">
    <property type="term" value="F:protein-folding chaperone binding"/>
    <property type="evidence" value="ECO:0007669"/>
    <property type="project" value="InterPro"/>
</dbReference>
<dbReference type="GO" id="GO:0005737">
    <property type="term" value="C:cytoplasm"/>
    <property type="evidence" value="ECO:0007669"/>
    <property type="project" value="UniProtKB-SubCell"/>
</dbReference>
<accession>A0A2S8SQU6</accession>
<dbReference type="Pfam" id="PF01025">
    <property type="entry name" value="GrpE"/>
    <property type="match status" value="1"/>
</dbReference>
<dbReference type="Gene3D" id="2.30.22.10">
    <property type="entry name" value="Head domain of nucleotide exchange factor GrpE"/>
    <property type="match status" value="1"/>
</dbReference>
<dbReference type="OrthoDB" id="9812586at2"/>
<evidence type="ECO:0000256" key="2">
    <source>
        <dbReference type="ARBA" id="ARBA00009054"/>
    </source>
</evidence>
<evidence type="ECO:0000256" key="5">
    <source>
        <dbReference type="ARBA" id="ARBA00023016"/>
    </source>
</evidence>
<evidence type="ECO:0000256" key="1">
    <source>
        <dbReference type="ARBA" id="ARBA00004496"/>
    </source>
</evidence>
<reference evidence="14 15" key="1">
    <citation type="journal article" date="2018" name="Syst. Appl. Microbiol.">
        <title>Abditibacterium utsteinense sp. nov., the first cultivated member of candidate phylum FBP, isolated from ice-free Antarctic soil samples.</title>
        <authorList>
            <person name="Tahon G."/>
            <person name="Tytgat B."/>
            <person name="Lebbe L."/>
            <person name="Carlier A."/>
            <person name="Willems A."/>
        </authorList>
    </citation>
    <scope>NUCLEOTIDE SEQUENCE [LARGE SCALE GENOMIC DNA]</scope>
    <source>
        <strain evidence="14 15">LMG 29911</strain>
    </source>
</reference>
<comment type="function">
    <text evidence="7 10 11">Participates actively in the response to hyperosmotic and heat shock by preventing the aggregation of stress-denatured proteins, in association with DnaK and GrpE. It is the nucleotide exchange factor for DnaK and may function as a thermosensor. Unfolded proteins bind initially to DnaJ; upon interaction with the DnaJ-bound protein, DnaK hydrolyzes its bound ATP, resulting in the formation of a stable complex. GrpE releases ADP from DnaK; ATP binding to DnaK triggers the release of the substrate protein, thus completing the reaction cycle. Several rounds of ATP-dependent interactions between DnaJ, DnaK and GrpE are required for fully efficient folding.</text>
</comment>
<dbReference type="GO" id="GO:0000774">
    <property type="term" value="F:adenyl-nucleotide exchange factor activity"/>
    <property type="evidence" value="ECO:0007669"/>
    <property type="project" value="InterPro"/>
</dbReference>
<dbReference type="GO" id="GO:0051082">
    <property type="term" value="F:unfolded protein binding"/>
    <property type="evidence" value="ECO:0007669"/>
    <property type="project" value="TreeGrafter"/>
</dbReference>
<dbReference type="AlphaFoldDB" id="A0A2S8SQU6"/>
<evidence type="ECO:0000256" key="9">
    <source>
        <dbReference type="ARBA" id="ARBA00076414"/>
    </source>
</evidence>
<gene>
    <name evidence="10" type="primary">grpE</name>
    <name evidence="14" type="ORF">B1R32_1147</name>
</gene>
<sequence>MSNSNEEQELFESETPGETGDETSSEDLADQLAKSQEALAYLAAEFENYKRQTTRRIDEERTRAKRRVLETIFPAIDNFNLALRHAGSAKDVASFKSGLDYISQQLETALGEVGLAPIEAVGKNFDPTKHDALEEIEVEGAPAGKIVEETQRGYTLDGQVLRPSRVKVAK</sequence>
<feature type="compositionally biased region" description="Acidic residues" evidence="13">
    <location>
        <begin position="19"/>
        <end position="29"/>
    </location>
</feature>
<dbReference type="SUPFAM" id="SSF58014">
    <property type="entry name" value="Coiled-coil domain of nucleotide exchange factor GrpE"/>
    <property type="match status" value="1"/>
</dbReference>
<keyword evidence="4 10" id="KW-0963">Cytoplasm</keyword>
<evidence type="ECO:0000256" key="4">
    <source>
        <dbReference type="ARBA" id="ARBA00022490"/>
    </source>
</evidence>
<dbReference type="Proteomes" id="UP000237684">
    <property type="component" value="Unassembled WGS sequence"/>
</dbReference>
<dbReference type="GO" id="GO:0042803">
    <property type="term" value="F:protein homodimerization activity"/>
    <property type="evidence" value="ECO:0007669"/>
    <property type="project" value="InterPro"/>
</dbReference>
<dbReference type="EMBL" id="NIGF01000014">
    <property type="protein sequence ID" value="PQV63182.1"/>
    <property type="molecule type" value="Genomic_DNA"/>
</dbReference>
<dbReference type="FunFam" id="2.30.22.10:FF:000001">
    <property type="entry name" value="Protein GrpE"/>
    <property type="match status" value="1"/>
</dbReference>
<keyword evidence="5 10" id="KW-0346">Stress response</keyword>
<evidence type="ECO:0000313" key="14">
    <source>
        <dbReference type="EMBL" id="PQV63182.1"/>
    </source>
</evidence>
<dbReference type="RefSeq" id="WP_106380598.1">
    <property type="nucleotide sequence ID" value="NZ_NIGF01000014.1"/>
</dbReference>
<dbReference type="InterPro" id="IPR000740">
    <property type="entry name" value="GrpE"/>
</dbReference>